<feature type="region of interest" description="Disordered" evidence="1">
    <location>
        <begin position="433"/>
        <end position="474"/>
    </location>
</feature>
<dbReference type="EMBL" id="CAJNNW010019963">
    <property type="protein sequence ID" value="CAE8665492.1"/>
    <property type="molecule type" value="Genomic_DNA"/>
</dbReference>
<organism evidence="2 3">
    <name type="scientific">Polarella glacialis</name>
    <name type="common">Dinoflagellate</name>
    <dbReference type="NCBI Taxonomy" id="89957"/>
    <lineage>
        <taxon>Eukaryota</taxon>
        <taxon>Sar</taxon>
        <taxon>Alveolata</taxon>
        <taxon>Dinophyceae</taxon>
        <taxon>Suessiales</taxon>
        <taxon>Suessiaceae</taxon>
        <taxon>Polarella</taxon>
    </lineage>
</organism>
<feature type="region of interest" description="Disordered" evidence="1">
    <location>
        <begin position="385"/>
        <end position="410"/>
    </location>
</feature>
<feature type="compositionally biased region" description="Basic and acidic residues" evidence="1">
    <location>
        <begin position="166"/>
        <end position="214"/>
    </location>
</feature>
<feature type="compositionally biased region" description="Low complexity" evidence="1">
    <location>
        <begin position="155"/>
        <end position="165"/>
    </location>
</feature>
<feature type="region of interest" description="Disordered" evidence="1">
    <location>
        <begin position="38"/>
        <end position="96"/>
    </location>
</feature>
<feature type="region of interest" description="Disordered" evidence="1">
    <location>
        <begin position="493"/>
        <end position="530"/>
    </location>
</feature>
<dbReference type="AlphaFoldDB" id="A0A813J2D8"/>
<feature type="compositionally biased region" description="Low complexity" evidence="1">
    <location>
        <begin position="519"/>
        <end position="530"/>
    </location>
</feature>
<feature type="compositionally biased region" description="Pro residues" evidence="1">
    <location>
        <begin position="439"/>
        <end position="452"/>
    </location>
</feature>
<feature type="compositionally biased region" description="Basic and acidic residues" evidence="1">
    <location>
        <begin position="453"/>
        <end position="474"/>
    </location>
</feature>
<name>A0A813J2D8_POLGL</name>
<feature type="region of interest" description="Disordered" evidence="1">
    <location>
        <begin position="115"/>
        <end position="324"/>
    </location>
</feature>
<comment type="caution">
    <text evidence="2">The sequence shown here is derived from an EMBL/GenBank/DDBJ whole genome shotgun (WGS) entry which is preliminary data.</text>
</comment>
<evidence type="ECO:0000313" key="2">
    <source>
        <dbReference type="EMBL" id="CAE8665492.1"/>
    </source>
</evidence>
<protein>
    <submittedName>
        <fullName evidence="2">Uncharacterized protein</fullName>
    </submittedName>
</protein>
<sequence>MGDDPSPTPEEEVTEVEIEIGLDSGIEGFAETFREAAEELPAEEQYPADYLDLTGPDEDPPDWGRQDEDEDEELLALGDRPPRTRGQRAGVKAQRQRLTKAAAIARALIVETAAEARRANQPAEAARGRPIPAASAAPRTAPQFLTREQAELRNASRSRSAASDRQGADRPRRPASRRREPSQARGQRRPESRPVYTERVDSDYLYADYRDQRNRGHPRGPDYGTVPAAKASRRRGHSNTARDRSPSLAPPGHHWARKVRSGSVRAPRSPSPEPEGPPLHSAAGSGIARGSASSARPRSQSVSLKSDRPDPRTPTAPSPEPVRTDLAYLEAQAQLANAKVTAARQAQAEREAARVAAAEESARLGIEAACDHAKQLDRLRQLIRATDPKRPVPTAPGSPQPPLPADIEGSLRNYSPEQLADLAASFASTSAAATARVRTPPPAASKAPPPRRVLPDPEDVSHPDWRDPKTGKRYDPWAAAATKVIPRLDALGAGGSSSSASGSRPTYVEVVAAPPPPTTGTSSAASSAGRPADRGLTLLAQPTTQRPYRVVVDFHNVLDIGPPPDQIPASLGPALRSLKAEFPRLEFEVLSFCTTRDRRDEVHRRVNQFETLVGGGGARSIFATVGTCDERTGKPRWKKGAWNSGGKDFHCCLNRCDALIDDHPGICLQAYRAGVNVFPIRTRGSTHRGNTSYNNVFLALEALGQQLRADPNKQSDLLSPNQV</sequence>
<feature type="compositionally biased region" description="Low complexity" evidence="1">
    <location>
        <begin position="281"/>
        <end position="303"/>
    </location>
</feature>
<gene>
    <name evidence="2" type="ORF">PGLA2088_LOCUS15939</name>
</gene>
<reference evidence="2" key="1">
    <citation type="submission" date="2021-02" db="EMBL/GenBank/DDBJ databases">
        <authorList>
            <person name="Dougan E. K."/>
            <person name="Rhodes N."/>
            <person name="Thang M."/>
            <person name="Chan C."/>
        </authorList>
    </citation>
    <scope>NUCLEOTIDE SEQUENCE</scope>
</reference>
<accession>A0A813J2D8</accession>
<feature type="compositionally biased region" description="Acidic residues" evidence="1">
    <location>
        <begin position="55"/>
        <end position="74"/>
    </location>
</feature>
<evidence type="ECO:0000256" key="1">
    <source>
        <dbReference type="SAM" id="MobiDB-lite"/>
    </source>
</evidence>
<feature type="compositionally biased region" description="Pro residues" evidence="1">
    <location>
        <begin position="391"/>
        <end position="404"/>
    </location>
</feature>
<evidence type="ECO:0000313" key="3">
    <source>
        <dbReference type="Proteomes" id="UP000626109"/>
    </source>
</evidence>
<dbReference type="Proteomes" id="UP000626109">
    <property type="component" value="Unassembled WGS sequence"/>
</dbReference>
<proteinExistence type="predicted"/>